<gene>
    <name evidence="15" type="ORF">MONBRDRAFT_32335</name>
</gene>
<proteinExistence type="inferred from homology"/>
<sequence>MAKPYDLPSMTSMLLPSSIAVSMLPAGKMAALKMMLLMAVAAFGAVALADRPWMQDPKADPEQRAQALLDQMTLDEKILMLHGSSGPYVGNVPANTRLGIPALNLNDGPQGFRPATDLAGTSTAFPSGLTVAATWDKNLTYAWGAAMGTEFWNKGSNVQLGPGVCVARVPVNGRNFEYASGEDPFLGYTIVQPAIKGIQDQGVIANVKHYVQNNQETNRQTVSENVDERTRFEIYYPPFEGAFEAGVGSLMCSYNKINGYWSCENNQTLGTDLRVHLLKGQRLWVMSDWGATHSTSIMQGLDQEMPGGNFMGDTLKSMVVNASIPESAVNQSILNILVPMFSVGLFDRPNNNSITANVTSDAHNAVARELSAASHVLLKNEGDLLPLDRSSVKTIAVIGAQAATNTIVHGGGSGQVYPPYVITPLGLNGPFCNDQQQCIYYSDGSNLTEAAELAAKADVALVAVATTSSEGSDRADLSLGNGQDELVTMVAAHQSNTIVHITCPGAVLTPWREDVKSIFVSFMGGQELGNAMADVIFGEVNPSGRLPLTFPNVENEIGMTTRQYPGLDNGLEAYYDEALLVGYRWYDHHAITPAFPFGHGLSYTSFEYSDIQASKTSVSVTVTNTGSKAGAEVAQLYLGFPSSAGEPPRQLKGFEKVVLAPGAKTTVTFDLRPRDLSIWDVKQHAWSPVSGTFEVAVGASSRDIRQTSSFDN</sequence>
<evidence type="ECO:0000256" key="9">
    <source>
        <dbReference type="ARBA" id="ARBA00024983"/>
    </source>
</evidence>
<dbReference type="Pfam" id="PF00933">
    <property type="entry name" value="Glyco_hydro_3"/>
    <property type="match status" value="1"/>
</dbReference>
<evidence type="ECO:0000256" key="11">
    <source>
        <dbReference type="ARBA" id="ARBA00041276"/>
    </source>
</evidence>
<evidence type="ECO:0000256" key="4">
    <source>
        <dbReference type="ARBA" id="ARBA00012744"/>
    </source>
</evidence>
<evidence type="ECO:0000256" key="5">
    <source>
        <dbReference type="ARBA" id="ARBA00022525"/>
    </source>
</evidence>
<dbReference type="Gene3D" id="3.40.50.1700">
    <property type="entry name" value="Glycoside hydrolase family 3 C-terminal domain"/>
    <property type="match status" value="1"/>
</dbReference>
<evidence type="ECO:0000256" key="12">
    <source>
        <dbReference type="ARBA" id="ARBA00041601"/>
    </source>
</evidence>
<evidence type="ECO:0000256" key="7">
    <source>
        <dbReference type="ARBA" id="ARBA00022801"/>
    </source>
</evidence>
<dbReference type="GeneID" id="5890927"/>
<dbReference type="InterPro" id="IPR002772">
    <property type="entry name" value="Glyco_hydro_3_C"/>
</dbReference>
<dbReference type="Pfam" id="PF14310">
    <property type="entry name" value="Fn3-like"/>
    <property type="match status" value="1"/>
</dbReference>
<comment type="catalytic activity">
    <reaction evidence="1">
        <text>Hydrolysis of terminal, non-reducing beta-D-glucosyl residues with release of beta-D-glucose.</text>
        <dbReference type="EC" id="3.2.1.21"/>
    </reaction>
</comment>
<comment type="similarity">
    <text evidence="3">Belongs to the glycosyl hydrolase 3 family.</text>
</comment>
<dbReference type="InterPro" id="IPR026891">
    <property type="entry name" value="Fn3-like"/>
</dbReference>
<dbReference type="InParanoid" id="A9UYV6"/>
<evidence type="ECO:0000256" key="6">
    <source>
        <dbReference type="ARBA" id="ARBA00022729"/>
    </source>
</evidence>
<dbReference type="SUPFAM" id="SSF52279">
    <property type="entry name" value="Beta-D-glucan exohydrolase, C-terminal domain"/>
    <property type="match status" value="1"/>
</dbReference>
<dbReference type="STRING" id="81824.A9UYV6"/>
<keyword evidence="5" id="KW-0964">Secreted</keyword>
<dbReference type="Gene3D" id="3.20.20.300">
    <property type="entry name" value="Glycoside hydrolase, family 3, N-terminal domain"/>
    <property type="match status" value="1"/>
</dbReference>
<dbReference type="GO" id="GO:0009251">
    <property type="term" value="P:glucan catabolic process"/>
    <property type="evidence" value="ECO:0000318"/>
    <property type="project" value="GO_Central"/>
</dbReference>
<name>A9UYV6_MONBE</name>
<dbReference type="InterPro" id="IPR036962">
    <property type="entry name" value="Glyco_hydro_3_N_sf"/>
</dbReference>
<dbReference type="eggNOG" id="ENOG502QR4D">
    <property type="taxonomic scope" value="Eukaryota"/>
</dbReference>
<evidence type="ECO:0000256" key="13">
    <source>
        <dbReference type="ARBA" id="ARBA00041808"/>
    </source>
</evidence>
<dbReference type="EMBL" id="CH991550">
    <property type="protein sequence ID" value="EDQ89527.1"/>
    <property type="molecule type" value="Genomic_DNA"/>
</dbReference>
<dbReference type="FunFam" id="3.20.20.300:FF:000016">
    <property type="entry name" value="Exported beta-glucosidase"/>
    <property type="match status" value="1"/>
</dbReference>
<dbReference type="Pfam" id="PF01915">
    <property type="entry name" value="Glyco_hydro_3_C"/>
    <property type="match status" value="1"/>
</dbReference>
<dbReference type="Gene3D" id="2.60.40.10">
    <property type="entry name" value="Immunoglobulins"/>
    <property type="match status" value="1"/>
</dbReference>
<keyword evidence="8" id="KW-0326">Glycosidase</keyword>
<keyword evidence="16" id="KW-1185">Reference proteome</keyword>
<reference evidence="15 16" key="1">
    <citation type="journal article" date="2008" name="Nature">
        <title>The genome of the choanoflagellate Monosiga brevicollis and the origin of metazoans.</title>
        <authorList>
            <consortium name="JGI Sequencing"/>
            <person name="King N."/>
            <person name="Westbrook M.J."/>
            <person name="Young S.L."/>
            <person name="Kuo A."/>
            <person name="Abedin M."/>
            <person name="Chapman J."/>
            <person name="Fairclough S."/>
            <person name="Hellsten U."/>
            <person name="Isogai Y."/>
            <person name="Letunic I."/>
            <person name="Marr M."/>
            <person name="Pincus D."/>
            <person name="Putnam N."/>
            <person name="Rokas A."/>
            <person name="Wright K.J."/>
            <person name="Zuzow R."/>
            <person name="Dirks W."/>
            <person name="Good M."/>
            <person name="Goodstein D."/>
            <person name="Lemons D."/>
            <person name="Li W."/>
            <person name="Lyons J.B."/>
            <person name="Morris A."/>
            <person name="Nichols S."/>
            <person name="Richter D.J."/>
            <person name="Salamov A."/>
            <person name="Bork P."/>
            <person name="Lim W.A."/>
            <person name="Manning G."/>
            <person name="Miller W.T."/>
            <person name="McGinnis W."/>
            <person name="Shapiro H."/>
            <person name="Tjian R."/>
            <person name="Grigoriev I.V."/>
            <person name="Rokhsar D."/>
        </authorList>
    </citation>
    <scope>NUCLEOTIDE SEQUENCE [LARGE SCALE GENOMIC DNA]</scope>
    <source>
        <strain evidence="16">MX1 / ATCC 50154</strain>
    </source>
</reference>
<evidence type="ECO:0000313" key="16">
    <source>
        <dbReference type="Proteomes" id="UP000001357"/>
    </source>
</evidence>
<dbReference type="PANTHER" id="PTHR42715">
    <property type="entry name" value="BETA-GLUCOSIDASE"/>
    <property type="match status" value="1"/>
</dbReference>
<dbReference type="GO" id="GO:0005576">
    <property type="term" value="C:extracellular region"/>
    <property type="evidence" value="ECO:0007669"/>
    <property type="project" value="UniProtKB-SubCell"/>
</dbReference>
<dbReference type="FunFam" id="2.60.40.10:FF:000495">
    <property type="entry name" value="Periplasmic beta-glucosidase"/>
    <property type="match status" value="1"/>
</dbReference>
<keyword evidence="6" id="KW-0732">Signal</keyword>
<dbReference type="InterPro" id="IPR050288">
    <property type="entry name" value="Cellulose_deg_GH3"/>
</dbReference>
<protein>
    <recommendedName>
        <fullName evidence="10">Probable beta-glucosidase G</fullName>
        <ecNumber evidence="4">3.2.1.21</ecNumber>
    </recommendedName>
    <alternativeName>
        <fullName evidence="11">Beta-D-glucoside glucohydrolase G</fullName>
    </alternativeName>
    <alternativeName>
        <fullName evidence="12">Cellobiase G</fullName>
    </alternativeName>
    <alternativeName>
        <fullName evidence="13">Gentiobiase G</fullName>
    </alternativeName>
</protein>
<accession>A9UYV6</accession>
<evidence type="ECO:0000256" key="2">
    <source>
        <dbReference type="ARBA" id="ARBA00004613"/>
    </source>
</evidence>
<evidence type="ECO:0000313" key="15">
    <source>
        <dbReference type="EMBL" id="EDQ89527.1"/>
    </source>
</evidence>
<dbReference type="SUPFAM" id="SSF51445">
    <property type="entry name" value="(Trans)glycosidases"/>
    <property type="match status" value="1"/>
</dbReference>
<dbReference type="PANTHER" id="PTHR42715:SF12">
    <property type="entry name" value="BETA-GLUCOSIDASE G-RELATED"/>
    <property type="match status" value="1"/>
</dbReference>
<evidence type="ECO:0000256" key="3">
    <source>
        <dbReference type="ARBA" id="ARBA00005336"/>
    </source>
</evidence>
<dbReference type="EC" id="3.2.1.21" evidence="4"/>
<evidence type="ECO:0000256" key="1">
    <source>
        <dbReference type="ARBA" id="ARBA00000448"/>
    </source>
</evidence>
<dbReference type="InterPro" id="IPR036881">
    <property type="entry name" value="Glyco_hydro_3_C_sf"/>
</dbReference>
<dbReference type="SMART" id="SM01217">
    <property type="entry name" value="Fn3_like"/>
    <property type="match status" value="1"/>
</dbReference>
<dbReference type="AlphaFoldDB" id="A9UYV6"/>
<evidence type="ECO:0000259" key="14">
    <source>
        <dbReference type="SMART" id="SM01217"/>
    </source>
</evidence>
<evidence type="ECO:0000256" key="10">
    <source>
        <dbReference type="ARBA" id="ARBA00039579"/>
    </source>
</evidence>
<dbReference type="PRINTS" id="PR00133">
    <property type="entry name" value="GLHYDRLASE3"/>
</dbReference>
<feature type="domain" description="Fibronectin type III-like" evidence="14">
    <location>
        <begin position="632"/>
        <end position="701"/>
    </location>
</feature>
<dbReference type="RefSeq" id="XP_001745556.1">
    <property type="nucleotide sequence ID" value="XM_001745504.1"/>
</dbReference>
<keyword evidence="7" id="KW-0378">Hydrolase</keyword>
<comment type="subcellular location">
    <subcellularLocation>
        <location evidence="2">Secreted</location>
    </subcellularLocation>
</comment>
<dbReference type="Proteomes" id="UP000001357">
    <property type="component" value="Unassembled WGS sequence"/>
</dbReference>
<comment type="function">
    <text evidence="9">Beta-glucosidases are one of a number of cellulolytic enzymes involved in the degradation of cellulosic biomass. Catalyzes the last step releasing glucose from the inhibitory cellobiose.</text>
</comment>
<organism evidence="15 16">
    <name type="scientific">Monosiga brevicollis</name>
    <name type="common">Choanoflagellate</name>
    <dbReference type="NCBI Taxonomy" id="81824"/>
    <lineage>
        <taxon>Eukaryota</taxon>
        <taxon>Choanoflagellata</taxon>
        <taxon>Craspedida</taxon>
        <taxon>Salpingoecidae</taxon>
        <taxon>Monosiga</taxon>
    </lineage>
</organism>
<dbReference type="InterPro" id="IPR013783">
    <property type="entry name" value="Ig-like_fold"/>
</dbReference>
<dbReference type="OMA" id="YYPSPWA"/>
<evidence type="ECO:0000256" key="8">
    <source>
        <dbReference type="ARBA" id="ARBA00023295"/>
    </source>
</evidence>
<dbReference type="InterPro" id="IPR017853">
    <property type="entry name" value="GH"/>
</dbReference>
<dbReference type="KEGG" id="mbr:MONBRDRAFT_32335"/>
<dbReference type="InterPro" id="IPR001764">
    <property type="entry name" value="Glyco_hydro_3_N"/>
</dbReference>
<dbReference type="GO" id="GO:0008422">
    <property type="term" value="F:beta-glucosidase activity"/>
    <property type="evidence" value="ECO:0000318"/>
    <property type="project" value="GO_Central"/>
</dbReference>